<dbReference type="PANTHER" id="PTHR13408:SF6">
    <property type="entry name" value="DNA BINDING PROTEIN"/>
    <property type="match status" value="1"/>
</dbReference>
<feature type="compositionally biased region" description="Acidic residues" evidence="1">
    <location>
        <begin position="37"/>
        <end position="48"/>
    </location>
</feature>
<evidence type="ECO:0000256" key="1">
    <source>
        <dbReference type="SAM" id="MobiDB-lite"/>
    </source>
</evidence>
<evidence type="ECO:0008006" key="4">
    <source>
        <dbReference type="Google" id="ProtNLM"/>
    </source>
</evidence>
<comment type="caution">
    <text evidence="2">The sequence shown here is derived from an EMBL/GenBank/DDBJ whole genome shotgun (WGS) entry which is preliminary data.</text>
</comment>
<feature type="compositionally biased region" description="Low complexity" evidence="1">
    <location>
        <begin position="233"/>
        <end position="247"/>
    </location>
</feature>
<feature type="compositionally biased region" description="Basic residues" evidence="1">
    <location>
        <begin position="11"/>
        <end position="26"/>
    </location>
</feature>
<reference evidence="2 3" key="1">
    <citation type="journal article" date="2020" name="bioRxiv">
        <title>Sequence and annotation of 42 cannabis genomes reveals extensive copy number variation in cannabinoid synthesis and pathogen resistance genes.</title>
        <authorList>
            <person name="Mckernan K.J."/>
            <person name="Helbert Y."/>
            <person name="Kane L.T."/>
            <person name="Ebling H."/>
            <person name="Zhang L."/>
            <person name="Liu B."/>
            <person name="Eaton Z."/>
            <person name="Mclaughlin S."/>
            <person name="Kingan S."/>
            <person name="Baybayan P."/>
            <person name="Concepcion G."/>
            <person name="Jordan M."/>
            <person name="Riva A."/>
            <person name="Barbazuk W."/>
            <person name="Harkins T."/>
        </authorList>
    </citation>
    <scope>NUCLEOTIDE SEQUENCE [LARGE SCALE GENOMIC DNA]</scope>
    <source>
        <strain evidence="3">cv. Jamaican Lion 4</strain>
        <tissue evidence="2">Leaf</tissue>
    </source>
</reference>
<name>A0A7J6F2G8_CANSA</name>
<gene>
    <name evidence="2" type="ORF">F8388_020636</name>
</gene>
<feature type="region of interest" description="Disordered" evidence="1">
    <location>
        <begin position="228"/>
        <end position="250"/>
    </location>
</feature>
<dbReference type="PANTHER" id="PTHR13408">
    <property type="entry name" value="DNA-DIRECTED RNA POLYMERASE III"/>
    <property type="match status" value="1"/>
</dbReference>
<protein>
    <recommendedName>
        <fullName evidence="4">DNA binding protein</fullName>
    </recommendedName>
</protein>
<dbReference type="Pfam" id="PF05132">
    <property type="entry name" value="RNA_pol_Rpc4"/>
    <property type="match status" value="1"/>
</dbReference>
<feature type="region of interest" description="Disordered" evidence="1">
    <location>
        <begin position="1"/>
        <end position="113"/>
    </location>
</feature>
<evidence type="ECO:0000313" key="3">
    <source>
        <dbReference type="Proteomes" id="UP000525078"/>
    </source>
</evidence>
<dbReference type="AlphaFoldDB" id="A0A7J6F2G8"/>
<accession>A0A7J6F2G8</accession>
<proteinExistence type="predicted"/>
<dbReference type="EMBL" id="JAATIP010000163">
    <property type="protein sequence ID" value="KAF4364922.1"/>
    <property type="molecule type" value="Genomic_DNA"/>
</dbReference>
<organism evidence="2 3">
    <name type="scientific">Cannabis sativa</name>
    <name type="common">Hemp</name>
    <name type="synonym">Marijuana</name>
    <dbReference type="NCBI Taxonomy" id="3483"/>
    <lineage>
        <taxon>Eukaryota</taxon>
        <taxon>Viridiplantae</taxon>
        <taxon>Streptophyta</taxon>
        <taxon>Embryophyta</taxon>
        <taxon>Tracheophyta</taxon>
        <taxon>Spermatophyta</taxon>
        <taxon>Magnoliopsida</taxon>
        <taxon>eudicotyledons</taxon>
        <taxon>Gunneridae</taxon>
        <taxon>Pentapetalae</taxon>
        <taxon>rosids</taxon>
        <taxon>fabids</taxon>
        <taxon>Rosales</taxon>
        <taxon>Cannabaceae</taxon>
        <taxon>Cannabis</taxon>
    </lineage>
</organism>
<feature type="compositionally biased region" description="Basic and acidic residues" evidence="1">
    <location>
        <begin position="57"/>
        <end position="73"/>
    </location>
</feature>
<dbReference type="GO" id="GO:0005666">
    <property type="term" value="C:RNA polymerase III complex"/>
    <property type="evidence" value="ECO:0007669"/>
    <property type="project" value="InterPro"/>
</dbReference>
<dbReference type="Proteomes" id="UP000525078">
    <property type="component" value="Unassembled WGS sequence"/>
</dbReference>
<sequence>MKKDSSDSSPVKRRFAPKARAGRKPKSIPPKSKLNIEEDNDNDKDEEATQAQTLLREFNESLKRRGPKVEKKSQVVFGPGATSSPIRSFGVPKDGSTSSKSRDLDLNESDGNAQIPLYLPSKTSESAVTFHDSTNKSTRSSKKEYIEPWDYNSYYPTVLPLRKPYSGNPDHLNKIEFGEAATNAEYVEDATNAASELGLMEENTEGNMFWFQFPRILPTVKQSASIKGKEKIGSSISSPGPSASSKGAKLEELPKGHVGKMLVYKSGAVKLKLGDVLYDVSPGTNVISAEDVVAINPTEKQCGLLGEICKRVVVSADINSLLNAVIDLG</sequence>
<dbReference type="GO" id="GO:0003677">
    <property type="term" value="F:DNA binding"/>
    <property type="evidence" value="ECO:0007669"/>
    <property type="project" value="InterPro"/>
</dbReference>
<evidence type="ECO:0000313" key="2">
    <source>
        <dbReference type="EMBL" id="KAF4364922.1"/>
    </source>
</evidence>
<dbReference type="GO" id="GO:0042797">
    <property type="term" value="P:tRNA transcription by RNA polymerase III"/>
    <property type="evidence" value="ECO:0007669"/>
    <property type="project" value="TreeGrafter"/>
</dbReference>
<dbReference type="InterPro" id="IPR007811">
    <property type="entry name" value="RPC4"/>
</dbReference>